<dbReference type="InterPro" id="IPR043504">
    <property type="entry name" value="Peptidase_S1_PA_chymotrypsin"/>
</dbReference>
<dbReference type="SUPFAM" id="SSF50494">
    <property type="entry name" value="Trypsin-like serine proteases"/>
    <property type="match status" value="2"/>
</dbReference>
<dbReference type="PANTHER" id="PTHR24260:SF136">
    <property type="entry name" value="GH08193P-RELATED"/>
    <property type="match status" value="1"/>
</dbReference>
<proteinExistence type="predicted"/>
<dbReference type="PROSITE" id="PS00135">
    <property type="entry name" value="TRYPSIN_SER"/>
    <property type="match status" value="1"/>
</dbReference>
<dbReference type="RefSeq" id="XP_034237301.1">
    <property type="nucleotide sequence ID" value="XM_034381410.1"/>
</dbReference>
<dbReference type="AlphaFoldDB" id="A0A6P8YKN3"/>
<dbReference type="KEGG" id="tpal:117642831"/>
<dbReference type="OrthoDB" id="6380398at2759"/>
<dbReference type="Gene3D" id="2.40.10.10">
    <property type="entry name" value="Trypsin-like serine proteases"/>
    <property type="match status" value="2"/>
</dbReference>
<keyword evidence="4" id="KW-1185">Reference proteome</keyword>
<organism evidence="5">
    <name type="scientific">Thrips palmi</name>
    <name type="common">Melon thrips</name>
    <dbReference type="NCBI Taxonomy" id="161013"/>
    <lineage>
        <taxon>Eukaryota</taxon>
        <taxon>Metazoa</taxon>
        <taxon>Ecdysozoa</taxon>
        <taxon>Arthropoda</taxon>
        <taxon>Hexapoda</taxon>
        <taxon>Insecta</taxon>
        <taxon>Pterygota</taxon>
        <taxon>Neoptera</taxon>
        <taxon>Paraneoptera</taxon>
        <taxon>Thysanoptera</taxon>
        <taxon>Terebrantia</taxon>
        <taxon>Thripoidea</taxon>
        <taxon>Thripidae</taxon>
        <taxon>Thrips</taxon>
    </lineage>
</organism>
<reference evidence="5" key="1">
    <citation type="submission" date="2025-08" db="UniProtKB">
        <authorList>
            <consortium name="RefSeq"/>
        </authorList>
    </citation>
    <scope>IDENTIFICATION</scope>
    <source>
        <tissue evidence="5">Total insect</tissue>
    </source>
</reference>
<keyword evidence="2" id="KW-0645">Protease</keyword>
<feature type="domain" description="Peptidase S1" evidence="3">
    <location>
        <begin position="1"/>
        <end position="240"/>
    </location>
</feature>
<dbReference type="InterPro" id="IPR033116">
    <property type="entry name" value="TRYPSIN_SER"/>
</dbReference>
<dbReference type="GO" id="GO:0004252">
    <property type="term" value="F:serine-type endopeptidase activity"/>
    <property type="evidence" value="ECO:0007669"/>
    <property type="project" value="InterPro"/>
</dbReference>
<dbReference type="FunFam" id="2.40.10.10:FF:000068">
    <property type="entry name" value="transmembrane protease serine 2"/>
    <property type="match status" value="1"/>
</dbReference>
<dbReference type="SMART" id="SM00020">
    <property type="entry name" value="Tryp_SPc"/>
    <property type="match status" value="2"/>
</dbReference>
<dbReference type="PROSITE" id="PS50240">
    <property type="entry name" value="TRYPSIN_DOM"/>
    <property type="match status" value="2"/>
</dbReference>
<name>A0A6P8YKN3_THRPL</name>
<dbReference type="GO" id="GO:0006508">
    <property type="term" value="P:proteolysis"/>
    <property type="evidence" value="ECO:0007669"/>
    <property type="project" value="UniProtKB-KW"/>
</dbReference>
<evidence type="ECO:0000256" key="2">
    <source>
        <dbReference type="RuleBase" id="RU363034"/>
    </source>
</evidence>
<keyword evidence="2" id="KW-0720">Serine protease</keyword>
<dbReference type="Proteomes" id="UP000515158">
    <property type="component" value="Unplaced"/>
</dbReference>
<evidence type="ECO:0000313" key="5">
    <source>
        <dbReference type="RefSeq" id="XP_034237301.1"/>
    </source>
</evidence>
<dbReference type="InterPro" id="IPR001314">
    <property type="entry name" value="Peptidase_S1A"/>
</dbReference>
<dbReference type="InterPro" id="IPR018114">
    <property type="entry name" value="TRYPSIN_HIS"/>
</dbReference>
<dbReference type="InterPro" id="IPR001254">
    <property type="entry name" value="Trypsin_dom"/>
</dbReference>
<dbReference type="CDD" id="cd00190">
    <property type="entry name" value="Tryp_SPc"/>
    <property type="match status" value="1"/>
</dbReference>
<dbReference type="GeneID" id="117642831"/>
<dbReference type="InterPro" id="IPR051333">
    <property type="entry name" value="CLIP_Serine_Protease"/>
</dbReference>
<sequence length="564" mass="60788">MATALLGYGDRDNIEYSCGGSLISPSFVLTAAHCARLAALPVRWALLGATNRTSEKPKVNDTHQLIEIAAVIVHPEYVASLKYHDIALLRLSRPAVVNQDDVRPACLHTDVDEDVTGSEAVATGWGATDFGGEGSETLIKVNLTVRDLAHCKANLELNPKQLPRGLIGSQLCAGGGSHGRDTCQGDSGGPLQIRADPRHTTTCIYRIVGVVSFGPPCGLGKPAIYTRVSAYVQWIESIVWPTREDGCFKATSLRGDGISVPYSGPGTVARGMCRIYHIDFCPNYSPHIQQAKPDLTRDTSCHHFKPSPARDMRKRHTTVTMQYGSSTYNIQLTCAGALVSPNAVLTAGRCSSLGCLPLTKVVVGFPSDCTGEWIMDVESVHVHPNYKAGQGYDDLAVVILRQSIDLRDFLPLCLNTPALGLVAPGTQALASGWNIQRSWEDAHFDLPLTNLTISKPGDCADALLRHDVIRAALPRGLLPSQLCAGGLCSNDSYSGDPGVPLTVRDYTLVTPFDEQHHVDRVLGVASSLSYCTARTQSGNSLPDLFTNVLNFLPWIESVVWPNQA</sequence>
<dbReference type="InterPro" id="IPR009003">
    <property type="entry name" value="Peptidase_S1_PA"/>
</dbReference>
<dbReference type="InParanoid" id="A0A6P8YKN3"/>
<dbReference type="PROSITE" id="PS00134">
    <property type="entry name" value="TRYPSIN_HIS"/>
    <property type="match status" value="1"/>
</dbReference>
<accession>A0A6P8YKN3</accession>
<evidence type="ECO:0000259" key="3">
    <source>
        <dbReference type="PROSITE" id="PS50240"/>
    </source>
</evidence>
<dbReference type="PANTHER" id="PTHR24260">
    <property type="match status" value="1"/>
</dbReference>
<dbReference type="PRINTS" id="PR00722">
    <property type="entry name" value="CHYMOTRYPSIN"/>
</dbReference>
<keyword evidence="2" id="KW-0378">Hydrolase</keyword>
<feature type="domain" description="Peptidase S1" evidence="3">
    <location>
        <begin position="324"/>
        <end position="560"/>
    </location>
</feature>
<protein>
    <submittedName>
        <fullName evidence="5">Uncharacterized protein LOC117642831</fullName>
    </submittedName>
</protein>
<dbReference type="Pfam" id="PF00089">
    <property type="entry name" value="Trypsin"/>
    <property type="match status" value="2"/>
</dbReference>
<evidence type="ECO:0000256" key="1">
    <source>
        <dbReference type="ARBA" id="ARBA00023157"/>
    </source>
</evidence>
<keyword evidence="1" id="KW-1015">Disulfide bond</keyword>
<gene>
    <name evidence="5" type="primary">LOC117642831</name>
</gene>
<evidence type="ECO:0000313" key="4">
    <source>
        <dbReference type="Proteomes" id="UP000515158"/>
    </source>
</evidence>